<gene>
    <name evidence="2" type="ORF">K469DRAFT_681921</name>
</gene>
<evidence type="ECO:0000313" key="3">
    <source>
        <dbReference type="Proteomes" id="UP000800200"/>
    </source>
</evidence>
<name>A0A6A6EXH4_9PEZI</name>
<dbReference type="InterPro" id="IPR059070">
    <property type="entry name" value="TPR_VPS8_2"/>
</dbReference>
<dbReference type="Proteomes" id="UP000800200">
    <property type="component" value="Unassembled WGS sequence"/>
</dbReference>
<dbReference type="Pfam" id="PF25066">
    <property type="entry name" value="TPR_VPS8_2"/>
    <property type="match status" value="1"/>
</dbReference>
<keyword evidence="3" id="KW-1185">Reference proteome</keyword>
<organism evidence="2 3">
    <name type="scientific">Zopfia rhizophila CBS 207.26</name>
    <dbReference type="NCBI Taxonomy" id="1314779"/>
    <lineage>
        <taxon>Eukaryota</taxon>
        <taxon>Fungi</taxon>
        <taxon>Dikarya</taxon>
        <taxon>Ascomycota</taxon>
        <taxon>Pezizomycotina</taxon>
        <taxon>Dothideomycetes</taxon>
        <taxon>Dothideomycetes incertae sedis</taxon>
        <taxon>Zopfiaceae</taxon>
        <taxon>Zopfia</taxon>
    </lineage>
</organism>
<feature type="domain" description="VPS8-like TPR-like repeats" evidence="1">
    <location>
        <begin position="40"/>
        <end position="106"/>
    </location>
</feature>
<sequence>MARDGLVKDAMDRLVKHLGTLELSPARADKSMDRSNESLLDRRKSAYGEVREGDLALDEVLWLDLVDTVVSLAKDASAAISELETILSSLNATQPKPIDTAKITLTLPPLLARSFAGDIRGVHTQGNNFGSRKQIPRQ</sequence>
<reference evidence="2" key="1">
    <citation type="journal article" date="2020" name="Stud. Mycol.">
        <title>101 Dothideomycetes genomes: a test case for predicting lifestyles and emergence of pathogens.</title>
        <authorList>
            <person name="Haridas S."/>
            <person name="Albert R."/>
            <person name="Binder M."/>
            <person name="Bloem J."/>
            <person name="Labutti K."/>
            <person name="Salamov A."/>
            <person name="Andreopoulos B."/>
            <person name="Baker S."/>
            <person name="Barry K."/>
            <person name="Bills G."/>
            <person name="Bluhm B."/>
            <person name="Cannon C."/>
            <person name="Castanera R."/>
            <person name="Culley D."/>
            <person name="Daum C."/>
            <person name="Ezra D."/>
            <person name="Gonzalez J."/>
            <person name="Henrissat B."/>
            <person name="Kuo A."/>
            <person name="Liang C."/>
            <person name="Lipzen A."/>
            <person name="Lutzoni F."/>
            <person name="Magnuson J."/>
            <person name="Mondo S."/>
            <person name="Nolan M."/>
            <person name="Ohm R."/>
            <person name="Pangilinan J."/>
            <person name="Park H.-J."/>
            <person name="Ramirez L."/>
            <person name="Alfaro M."/>
            <person name="Sun H."/>
            <person name="Tritt A."/>
            <person name="Yoshinaga Y."/>
            <person name="Zwiers L.-H."/>
            <person name="Turgeon B."/>
            <person name="Goodwin S."/>
            <person name="Spatafora J."/>
            <person name="Crous P."/>
            <person name="Grigoriev I."/>
        </authorList>
    </citation>
    <scope>NUCLEOTIDE SEQUENCE</scope>
    <source>
        <strain evidence="2">CBS 207.26</strain>
    </source>
</reference>
<dbReference type="AlphaFoldDB" id="A0A6A6EXH4"/>
<protein>
    <recommendedName>
        <fullName evidence="1">VPS8-like TPR-like repeats domain-containing protein</fullName>
    </recommendedName>
</protein>
<evidence type="ECO:0000259" key="1">
    <source>
        <dbReference type="Pfam" id="PF25066"/>
    </source>
</evidence>
<evidence type="ECO:0000313" key="2">
    <source>
        <dbReference type="EMBL" id="KAF2195643.1"/>
    </source>
</evidence>
<proteinExistence type="predicted"/>
<accession>A0A6A6EXH4</accession>
<dbReference type="EMBL" id="ML994610">
    <property type="protein sequence ID" value="KAF2195643.1"/>
    <property type="molecule type" value="Genomic_DNA"/>
</dbReference>